<accession>A0A4R5MLT4</accession>
<proteinExistence type="predicted"/>
<feature type="domain" description="DUF4007" evidence="1">
    <location>
        <begin position="5"/>
        <end position="290"/>
    </location>
</feature>
<dbReference type="EMBL" id="SJCY01000006">
    <property type="protein sequence ID" value="TDG36069.1"/>
    <property type="molecule type" value="Genomic_DNA"/>
</dbReference>
<gene>
    <name evidence="2" type="ORF">EZJ43_10320</name>
</gene>
<evidence type="ECO:0000259" key="1">
    <source>
        <dbReference type="Pfam" id="PF13182"/>
    </source>
</evidence>
<dbReference type="AlphaFoldDB" id="A0A4R5MLT4"/>
<organism evidence="2 3">
    <name type="scientific">Pedobacter changchengzhani</name>
    <dbReference type="NCBI Taxonomy" id="2529274"/>
    <lineage>
        <taxon>Bacteria</taxon>
        <taxon>Pseudomonadati</taxon>
        <taxon>Bacteroidota</taxon>
        <taxon>Sphingobacteriia</taxon>
        <taxon>Sphingobacteriales</taxon>
        <taxon>Sphingobacteriaceae</taxon>
        <taxon>Pedobacter</taxon>
    </lineage>
</organism>
<evidence type="ECO:0000313" key="3">
    <source>
        <dbReference type="Proteomes" id="UP000295668"/>
    </source>
</evidence>
<sequence>MKISFSGHETFVCRQFWLKKGFEHILSNRSFTDEDAVVHLGVGKNMTTSIKFWLRGFNIITDDNAITEFGDYLLAGRDPYLEDTASLWLLHYAAIKNEKLFIFNTFFNQFLKEKNEFNKLQLIAYLKRKTEESGAKHFSDKTYDSDANVFLRTYNRSNDGKADIEEETANLLVELNLIRPFSRLDLDGKNPVQWFRVVRESRDELPLEIFAYAILDNYGNKDKSLSFKDLLEAINSPGNIFCLTEKGLEEKLIQLANRWPHNFNYNETAGNRVLQMKNEVDKLEVLNQYYG</sequence>
<dbReference type="RefSeq" id="WP_133262632.1">
    <property type="nucleotide sequence ID" value="NZ_SJCY01000006.1"/>
</dbReference>
<dbReference type="OrthoDB" id="747541at2"/>
<name>A0A4R5MLT4_9SPHI</name>
<protein>
    <submittedName>
        <fullName evidence="2">DUF4007 family protein</fullName>
    </submittedName>
</protein>
<reference evidence="2 3" key="1">
    <citation type="submission" date="2019-02" db="EMBL/GenBank/DDBJ databases">
        <title>Pedobacter sp. nov., a novel speices isolated from soil of pinguins habitat in Antarcitica.</title>
        <authorList>
            <person name="He R.-H."/>
        </authorList>
    </citation>
    <scope>NUCLEOTIDE SEQUENCE [LARGE SCALE GENOMIC DNA]</scope>
    <source>
        <strain evidence="2 3">E01020</strain>
    </source>
</reference>
<dbReference type="Proteomes" id="UP000295668">
    <property type="component" value="Unassembled WGS sequence"/>
</dbReference>
<keyword evidence="3" id="KW-1185">Reference proteome</keyword>
<dbReference type="InterPro" id="IPR025248">
    <property type="entry name" value="DUF4007"/>
</dbReference>
<evidence type="ECO:0000313" key="2">
    <source>
        <dbReference type="EMBL" id="TDG36069.1"/>
    </source>
</evidence>
<comment type="caution">
    <text evidence="2">The sequence shown here is derived from an EMBL/GenBank/DDBJ whole genome shotgun (WGS) entry which is preliminary data.</text>
</comment>
<dbReference type="Pfam" id="PF13182">
    <property type="entry name" value="DUF4007"/>
    <property type="match status" value="1"/>
</dbReference>